<dbReference type="PROSITE" id="PS00107">
    <property type="entry name" value="PROTEIN_KINASE_ATP"/>
    <property type="match status" value="1"/>
</dbReference>
<feature type="region of interest" description="Disordered" evidence="7">
    <location>
        <begin position="306"/>
        <end position="335"/>
    </location>
</feature>
<dbReference type="InterPro" id="IPR000719">
    <property type="entry name" value="Prot_kinase_dom"/>
</dbReference>
<evidence type="ECO:0000256" key="6">
    <source>
        <dbReference type="PROSITE-ProRule" id="PRU10141"/>
    </source>
</evidence>
<proteinExistence type="predicted"/>
<feature type="compositionally biased region" description="Basic residues" evidence="7">
    <location>
        <begin position="778"/>
        <end position="800"/>
    </location>
</feature>
<keyword evidence="4 9" id="KW-0418">Kinase</keyword>
<dbReference type="Gene3D" id="1.10.510.10">
    <property type="entry name" value="Transferase(Phosphotransferase) domain 1"/>
    <property type="match status" value="1"/>
</dbReference>
<feature type="compositionally biased region" description="Acidic residues" evidence="7">
    <location>
        <begin position="416"/>
        <end position="430"/>
    </location>
</feature>
<dbReference type="FunFam" id="3.30.200.20:FF:000003">
    <property type="entry name" value="Non-specific serine/threonine protein kinase"/>
    <property type="match status" value="1"/>
</dbReference>
<organism evidence="9 10">
    <name type="scientific">Neocallimastix californiae</name>
    <dbReference type="NCBI Taxonomy" id="1754190"/>
    <lineage>
        <taxon>Eukaryota</taxon>
        <taxon>Fungi</taxon>
        <taxon>Fungi incertae sedis</taxon>
        <taxon>Chytridiomycota</taxon>
        <taxon>Chytridiomycota incertae sedis</taxon>
        <taxon>Neocallimastigomycetes</taxon>
        <taxon>Neocallimastigales</taxon>
        <taxon>Neocallimastigaceae</taxon>
        <taxon>Neocallimastix</taxon>
    </lineage>
</organism>
<comment type="caution">
    <text evidence="9">The sequence shown here is derived from an EMBL/GenBank/DDBJ whole genome shotgun (WGS) entry which is preliminary data.</text>
</comment>
<dbReference type="AlphaFoldDB" id="A0A1Y2BEP9"/>
<evidence type="ECO:0000256" key="1">
    <source>
        <dbReference type="ARBA" id="ARBA00022527"/>
    </source>
</evidence>
<keyword evidence="5 6" id="KW-0067">ATP-binding</keyword>
<feature type="compositionally biased region" description="Basic and acidic residues" evidence="7">
    <location>
        <begin position="755"/>
        <end position="767"/>
    </location>
</feature>
<feature type="region of interest" description="Disordered" evidence="7">
    <location>
        <begin position="713"/>
        <end position="807"/>
    </location>
</feature>
<dbReference type="Proteomes" id="UP000193920">
    <property type="component" value="Unassembled WGS sequence"/>
</dbReference>
<dbReference type="SMART" id="SM00220">
    <property type="entry name" value="S_TKc"/>
    <property type="match status" value="1"/>
</dbReference>
<evidence type="ECO:0000313" key="9">
    <source>
        <dbReference type="EMBL" id="ORY33312.1"/>
    </source>
</evidence>
<dbReference type="PROSITE" id="PS00108">
    <property type="entry name" value="PROTEIN_KINASE_ST"/>
    <property type="match status" value="1"/>
</dbReference>
<evidence type="ECO:0000259" key="8">
    <source>
        <dbReference type="PROSITE" id="PS50011"/>
    </source>
</evidence>
<keyword evidence="1" id="KW-0723">Serine/threonine-protein kinase</keyword>
<dbReference type="PANTHER" id="PTHR24346:SF110">
    <property type="entry name" value="NON-SPECIFIC SERINE_THREONINE PROTEIN KINASE"/>
    <property type="match status" value="1"/>
</dbReference>
<reference evidence="9 10" key="1">
    <citation type="submission" date="2016-08" db="EMBL/GenBank/DDBJ databases">
        <title>A Parts List for Fungal Cellulosomes Revealed by Comparative Genomics.</title>
        <authorList>
            <consortium name="DOE Joint Genome Institute"/>
            <person name="Haitjema C.H."/>
            <person name="Gilmore S.P."/>
            <person name="Henske J.K."/>
            <person name="Solomon K.V."/>
            <person name="De Groot R."/>
            <person name="Kuo A."/>
            <person name="Mondo S.J."/>
            <person name="Salamov A.A."/>
            <person name="Labutti K."/>
            <person name="Zhao Z."/>
            <person name="Chiniquy J."/>
            <person name="Barry K."/>
            <person name="Brewer H.M."/>
            <person name="Purvine S.O."/>
            <person name="Wright A.T."/>
            <person name="Boxma B."/>
            <person name="Van Alen T."/>
            <person name="Hackstein J.H."/>
            <person name="Baker S.E."/>
            <person name="Grigoriev I.V."/>
            <person name="O'Malley M.A."/>
        </authorList>
    </citation>
    <scope>NUCLEOTIDE SEQUENCE [LARGE SCALE GENOMIC DNA]</scope>
    <source>
        <strain evidence="9 10">G1</strain>
    </source>
</reference>
<dbReference type="EMBL" id="MCOG01000160">
    <property type="protein sequence ID" value="ORY33312.1"/>
    <property type="molecule type" value="Genomic_DNA"/>
</dbReference>
<dbReference type="InterPro" id="IPR011009">
    <property type="entry name" value="Kinase-like_dom_sf"/>
</dbReference>
<protein>
    <submittedName>
        <fullName evidence="9">Pkinase-domain-containing protein</fullName>
    </submittedName>
</protein>
<dbReference type="InterPro" id="IPR017441">
    <property type="entry name" value="Protein_kinase_ATP_BS"/>
</dbReference>
<dbReference type="OrthoDB" id="193931at2759"/>
<dbReference type="FunFam" id="1.10.510.10:FF:000571">
    <property type="entry name" value="Maternal embryonic leucine zipper kinase"/>
    <property type="match status" value="1"/>
</dbReference>
<dbReference type="SUPFAM" id="SSF56112">
    <property type="entry name" value="Protein kinase-like (PK-like)"/>
    <property type="match status" value="1"/>
</dbReference>
<feature type="region of interest" description="Disordered" evidence="7">
    <location>
        <begin position="411"/>
        <end position="439"/>
    </location>
</feature>
<keyword evidence="10" id="KW-1185">Reference proteome</keyword>
<sequence length="830" mass="94980">MTEHHVATKTFGRYIILHTIGKGEFGKVKLAYDPQKEIEVAIKFIKRSNITSAQKQAKLEREINILQNLDHPNIVRLFDVIETEKYIGIVMAYANGGELFEYISENQYLSEEESAKFFIQLLDGVQYLHSRHIVHRDLKLENLLLDQKGDIIITDFGFANNSRKNPSGLLSTSCGSPCYAAPELVINDNYIGEAADIWSCGIILYAMLCGYLPFDDDPNNPDGENLDLLYKYILESQLTFPDYVSEDAQELVCGMLIPDPEKRWSMDKVINHRWLRNSSYGRKRINESMKLGYMYDNSYLEGSNSEIESAQEGKVPEYPPKVPQNNNDETEHTEVYDARNASCSENVDISLDKTEYIQNQDASKDAVVPNETNNVIVDSVVPEVEKQQSISQTSSEQEFLDAQQELSMEVTKDQDNDPMDVEDDPMEIDETLNNKEDQRKIEKERQIAEKQIEKLINEIQQEEFAPLEEMKDQLQEVVAEKAEEHISPKETVLDMVEEVNVSEVVVETEKIEKAKEEIANSETVEEVKEEIIVPETVTEKVEEAKEEVTVPETVTEKVEVAKEEVTVPETVTEKVEVAKEEVTVPETVTEKVEVAMEEVTVPETVTEKVEETKEEVTVPETVTEKVEETKEEVTVPEPVTEKVEETKEEETKEEVTVPESANEKVEVKEEVASVPEVAIIEVEEIKEDKVRDEDKVESPSTIKLEKEDLIEVDDEVKDNSSNSTIETEKESVKVKEEKTDVEEEQVKSDNITEDVEMKEQDDSKESEITTMEEEVGMLRKRKQKKDKKDKMKIKKGKKEIRKNEKAKNKKNIKFRVFFGCVMKDPATKEH</sequence>
<evidence type="ECO:0000256" key="3">
    <source>
        <dbReference type="ARBA" id="ARBA00022741"/>
    </source>
</evidence>
<dbReference type="CDD" id="cd14003">
    <property type="entry name" value="STKc_AMPK-like"/>
    <property type="match status" value="1"/>
</dbReference>
<feature type="compositionally biased region" description="Basic and acidic residues" evidence="7">
    <location>
        <begin position="726"/>
        <end position="738"/>
    </location>
</feature>
<dbReference type="PROSITE" id="PS50011">
    <property type="entry name" value="PROTEIN_KINASE_DOM"/>
    <property type="match status" value="1"/>
</dbReference>
<feature type="binding site" evidence="6">
    <location>
        <position position="43"/>
    </location>
    <ligand>
        <name>ATP</name>
        <dbReference type="ChEBI" id="CHEBI:30616"/>
    </ligand>
</feature>
<dbReference type="GO" id="GO:0005524">
    <property type="term" value="F:ATP binding"/>
    <property type="evidence" value="ECO:0007669"/>
    <property type="project" value="UniProtKB-UniRule"/>
</dbReference>
<evidence type="ECO:0000256" key="4">
    <source>
        <dbReference type="ARBA" id="ARBA00022777"/>
    </source>
</evidence>
<evidence type="ECO:0000313" key="10">
    <source>
        <dbReference type="Proteomes" id="UP000193920"/>
    </source>
</evidence>
<accession>A0A1Y2BEP9</accession>
<evidence type="ECO:0000256" key="2">
    <source>
        <dbReference type="ARBA" id="ARBA00022679"/>
    </source>
</evidence>
<feature type="domain" description="Protein kinase" evidence="8">
    <location>
        <begin position="14"/>
        <end position="275"/>
    </location>
</feature>
<keyword evidence="3 6" id="KW-0547">Nucleotide-binding</keyword>
<name>A0A1Y2BEP9_9FUNG</name>
<dbReference type="Pfam" id="PF00069">
    <property type="entry name" value="Pkinase"/>
    <property type="match status" value="1"/>
</dbReference>
<dbReference type="STRING" id="1754190.A0A1Y2BEP9"/>
<gene>
    <name evidence="9" type="ORF">LY90DRAFT_512058</name>
</gene>
<feature type="compositionally biased region" description="Basic and acidic residues" evidence="7">
    <location>
        <begin position="605"/>
        <end position="671"/>
    </location>
</feature>
<dbReference type="PANTHER" id="PTHR24346">
    <property type="entry name" value="MAP/MICROTUBULE AFFINITY-REGULATING KINASE"/>
    <property type="match status" value="1"/>
</dbReference>
<evidence type="ECO:0000256" key="7">
    <source>
        <dbReference type="SAM" id="MobiDB-lite"/>
    </source>
</evidence>
<evidence type="ECO:0000256" key="5">
    <source>
        <dbReference type="ARBA" id="ARBA00022840"/>
    </source>
</evidence>
<dbReference type="InterPro" id="IPR008271">
    <property type="entry name" value="Ser/Thr_kinase_AS"/>
</dbReference>
<dbReference type="GO" id="GO:0004674">
    <property type="term" value="F:protein serine/threonine kinase activity"/>
    <property type="evidence" value="ECO:0007669"/>
    <property type="project" value="UniProtKB-KW"/>
</dbReference>
<dbReference type="GO" id="GO:0005737">
    <property type="term" value="C:cytoplasm"/>
    <property type="evidence" value="ECO:0007669"/>
    <property type="project" value="TreeGrafter"/>
</dbReference>
<keyword evidence="2" id="KW-0808">Transferase</keyword>
<dbReference type="GO" id="GO:0035556">
    <property type="term" value="P:intracellular signal transduction"/>
    <property type="evidence" value="ECO:0007669"/>
    <property type="project" value="TreeGrafter"/>
</dbReference>
<feature type="region of interest" description="Disordered" evidence="7">
    <location>
        <begin position="604"/>
        <end position="671"/>
    </location>
</feature>